<dbReference type="EMBL" id="CAICTM010000194">
    <property type="protein sequence ID" value="CAB9504371.1"/>
    <property type="molecule type" value="Genomic_DNA"/>
</dbReference>
<protein>
    <submittedName>
        <fullName evidence="1">Uncharacterized protein</fullName>
    </submittedName>
</protein>
<accession>A0A9N8H7V4</accession>
<proteinExistence type="predicted"/>
<keyword evidence="2" id="KW-1185">Reference proteome</keyword>
<comment type="caution">
    <text evidence="1">The sequence shown here is derived from an EMBL/GenBank/DDBJ whole genome shotgun (WGS) entry which is preliminary data.</text>
</comment>
<name>A0A9N8H7V4_9STRA</name>
<evidence type="ECO:0000313" key="2">
    <source>
        <dbReference type="Proteomes" id="UP001153069"/>
    </source>
</evidence>
<gene>
    <name evidence="1" type="ORF">SEMRO_195_G083110.1</name>
</gene>
<reference evidence="1" key="1">
    <citation type="submission" date="2020-06" db="EMBL/GenBank/DDBJ databases">
        <authorList>
            <consortium name="Plant Systems Biology data submission"/>
        </authorList>
    </citation>
    <scope>NUCLEOTIDE SEQUENCE</scope>
    <source>
        <strain evidence="1">D6</strain>
    </source>
</reference>
<organism evidence="1 2">
    <name type="scientific">Seminavis robusta</name>
    <dbReference type="NCBI Taxonomy" id="568900"/>
    <lineage>
        <taxon>Eukaryota</taxon>
        <taxon>Sar</taxon>
        <taxon>Stramenopiles</taxon>
        <taxon>Ochrophyta</taxon>
        <taxon>Bacillariophyta</taxon>
        <taxon>Bacillariophyceae</taxon>
        <taxon>Bacillariophycidae</taxon>
        <taxon>Naviculales</taxon>
        <taxon>Naviculaceae</taxon>
        <taxon>Seminavis</taxon>
    </lineage>
</organism>
<evidence type="ECO:0000313" key="1">
    <source>
        <dbReference type="EMBL" id="CAB9504371.1"/>
    </source>
</evidence>
<sequence>MNEDDVLKVCLSVWDEQDQLPKLIATLNGIAARNIDAQGEGDKQTINKQVKFKVEIGGTSTRSYWKSKEDWEKAIAKACNNWTLLIQALYSNQAILQKPLVVRFSSPTGDRPFDEPCSSNAEFKVVTQIAAFLCPRLLSVQVTMDDQVAKESFVKSLTEFLQKFAPIFSCSLTFRSATSTTTINNSTTTLQVADDFFAALLGIHKLNMHLALDEHQQEQDSMPRQAPVAVSFCHYLSQAWTNPSSHQNRCRLRSITLHGNYSHQNDETAAEAAIRAFFQLFQQSHNTMHWLSMETAAPFDHPGGCTMMQGFSCPYRQDTGLLFWRKDDETKADLTLHIFGWPSNLNHGVCPLELAICNSLEQFGTLPPSTPADPPAVGNVVGGAAAAAAAAAPSTSGCGCKRLKHLDVFFGRTTTSNVLERLLRNALGTNKVLQQQLRTLSLGIFCPSSSRLQHLYSYLVDLVPQMTSLRELTARPIFEVFLTPLPLPGRNEEEQLRRFPTQLTTSLLDGLRANTCIERFDCCEHVLRDSSRHSTSSSINAVSKIRLICRRNQLRKLMDAIIKGVMATADQVHRHNNMGETSPLLRPIALLPLAIKAVHDNHECQEESFSLIYNTLRVVLPNIADDKF</sequence>
<dbReference type="Proteomes" id="UP001153069">
    <property type="component" value="Unassembled WGS sequence"/>
</dbReference>
<dbReference type="AlphaFoldDB" id="A0A9N8H7V4"/>